<dbReference type="EMBL" id="CP042912">
    <property type="protein sequence ID" value="QEG24356.1"/>
    <property type="molecule type" value="Genomic_DNA"/>
</dbReference>
<reference evidence="2 3" key="1">
    <citation type="submission" date="2019-08" db="EMBL/GenBank/DDBJ databases">
        <title>Deep-cultivation of Planctomycetes and their phenomic and genomic characterization uncovers novel biology.</title>
        <authorList>
            <person name="Wiegand S."/>
            <person name="Jogler M."/>
            <person name="Boedeker C."/>
            <person name="Pinto D."/>
            <person name="Vollmers J."/>
            <person name="Rivas-Marin E."/>
            <person name="Kohn T."/>
            <person name="Peeters S.H."/>
            <person name="Heuer A."/>
            <person name="Rast P."/>
            <person name="Oberbeckmann S."/>
            <person name="Bunk B."/>
            <person name="Jeske O."/>
            <person name="Meyerdierks A."/>
            <person name="Storesund J.E."/>
            <person name="Kallscheuer N."/>
            <person name="Luecker S."/>
            <person name="Lage O.M."/>
            <person name="Pohl T."/>
            <person name="Merkel B.J."/>
            <person name="Hornburger P."/>
            <person name="Mueller R.-W."/>
            <person name="Bruemmer F."/>
            <person name="Labrenz M."/>
            <person name="Spormann A.M."/>
            <person name="Op den Camp H."/>
            <person name="Overmann J."/>
            <person name="Amann R."/>
            <person name="Jetten M.S.M."/>
            <person name="Mascher T."/>
            <person name="Medema M.H."/>
            <person name="Devos D.P."/>
            <person name="Kaster A.-K."/>
            <person name="Ovreas L."/>
            <person name="Rohde M."/>
            <person name="Galperin M.Y."/>
            <person name="Jogler C."/>
        </authorList>
    </citation>
    <scope>NUCLEOTIDE SEQUENCE [LARGE SCALE GENOMIC DNA]</scope>
    <source>
        <strain evidence="2 3">FC18</strain>
    </source>
</reference>
<name>A0A5B9PI57_9BACT</name>
<accession>A0A5B9PI57</accession>
<feature type="region of interest" description="Disordered" evidence="1">
    <location>
        <begin position="129"/>
        <end position="155"/>
    </location>
</feature>
<keyword evidence="3" id="KW-1185">Reference proteome</keyword>
<gene>
    <name evidence="2" type="ORF">MFFC18_42750</name>
</gene>
<dbReference type="STRING" id="980251.GCA_001642875_01296"/>
<protein>
    <submittedName>
        <fullName evidence="2">Uncharacterized protein</fullName>
    </submittedName>
</protein>
<organism evidence="2 3">
    <name type="scientific">Mariniblastus fucicola</name>
    <dbReference type="NCBI Taxonomy" id="980251"/>
    <lineage>
        <taxon>Bacteria</taxon>
        <taxon>Pseudomonadati</taxon>
        <taxon>Planctomycetota</taxon>
        <taxon>Planctomycetia</taxon>
        <taxon>Pirellulales</taxon>
        <taxon>Pirellulaceae</taxon>
        <taxon>Mariniblastus</taxon>
    </lineage>
</organism>
<feature type="compositionally biased region" description="Basic and acidic residues" evidence="1">
    <location>
        <begin position="140"/>
        <end position="149"/>
    </location>
</feature>
<dbReference type="Proteomes" id="UP000322214">
    <property type="component" value="Chromosome"/>
</dbReference>
<dbReference type="KEGG" id="mff:MFFC18_42750"/>
<dbReference type="AlphaFoldDB" id="A0A5B9PI57"/>
<proteinExistence type="predicted"/>
<evidence type="ECO:0000256" key="1">
    <source>
        <dbReference type="SAM" id="MobiDB-lite"/>
    </source>
</evidence>
<evidence type="ECO:0000313" key="2">
    <source>
        <dbReference type="EMBL" id="QEG24356.1"/>
    </source>
</evidence>
<sequence>MDAKKSSRRAITKSFSRRTVSPSYLPGIATAALLGCLLVQSSTIEPLLAQVKPHDTQLQNLIARQERFLHFPSTHGGGVTIRQESAGIVSPLEFFTHPEIVDELKLDDKNVKAIEGHFKTAFQEELAGPKISETGQSDSQDLRSPRTSDEPGNSTDAIQKRLHKFFDNANSILSDTERHRLKQLQLQFLLYRNGPLRFLRTAAISKEFGLSHIPTGKLKRLQKRLSKSLLQTEQKLVSEALNIWLKNLDKQQRELFDRNWKHALEKPGSLGRLVCYLQSDASFDAKDLESTDELQLVWKRPFFRHSANGNAELQRRLRKNVGVESPAVSVGNSNADDVSELSRLYALQHLYLSGFIGKMVELIPTQSLEIVEINREFEKEKREVVLVLAGELDVPIKNIVQMKQSDGTFKELLIYDWPDDMSLVEAKQEERLGDVAKQTFDRLLKVLLPHQLKLLKQTVSGLQIRSHGPMADLKFGELKEELELSTKDIEKLEKAANEAAEYLSKESLLARDNAIESILKGLDPQDYQKVKRRLGAPNSAGHCDLATLAIALSMSD</sequence>
<evidence type="ECO:0000313" key="3">
    <source>
        <dbReference type="Proteomes" id="UP000322214"/>
    </source>
</evidence>